<evidence type="ECO:0000313" key="12">
    <source>
        <dbReference type="EMBL" id="RUS85698.1"/>
    </source>
</evidence>
<evidence type="ECO:0000256" key="6">
    <source>
        <dbReference type="ARBA" id="ARBA00038217"/>
    </source>
</evidence>
<protein>
    <recommendedName>
        <fullName evidence="7">Centrosomal protein CCDC61</fullName>
    </recommendedName>
    <alternativeName>
        <fullName evidence="8">Coiled-coil domain-containing protein 61</fullName>
    </alternativeName>
    <alternativeName>
        <fullName evidence="9">VFL3 homolog</fullName>
    </alternativeName>
</protein>
<evidence type="ECO:0000256" key="5">
    <source>
        <dbReference type="ARBA" id="ARBA00023273"/>
    </source>
</evidence>
<dbReference type="Proteomes" id="UP000271974">
    <property type="component" value="Unassembled WGS sequence"/>
</dbReference>
<gene>
    <name evidence="12" type="ORF">EGW08_006574</name>
</gene>
<evidence type="ECO:0000256" key="1">
    <source>
        <dbReference type="ARBA" id="ARBA00004120"/>
    </source>
</evidence>
<dbReference type="CDD" id="cd22284">
    <property type="entry name" value="HD_CCDC61_N"/>
    <property type="match status" value="1"/>
</dbReference>
<evidence type="ECO:0000256" key="4">
    <source>
        <dbReference type="ARBA" id="ARBA00023212"/>
    </source>
</evidence>
<keyword evidence="4" id="KW-0206">Cytoskeleton</keyword>
<keyword evidence="3 10" id="KW-0175">Coiled coil</keyword>
<comment type="similarity">
    <text evidence="6">Belongs to the CCDC61 family.</text>
</comment>
<dbReference type="EMBL" id="RQTK01000162">
    <property type="protein sequence ID" value="RUS85698.1"/>
    <property type="molecule type" value="Genomic_DNA"/>
</dbReference>
<feature type="compositionally biased region" description="Polar residues" evidence="11">
    <location>
        <begin position="304"/>
        <end position="322"/>
    </location>
</feature>
<feature type="compositionally biased region" description="Low complexity" evidence="11">
    <location>
        <begin position="434"/>
        <end position="447"/>
    </location>
</feature>
<evidence type="ECO:0000256" key="2">
    <source>
        <dbReference type="ARBA" id="ARBA00022490"/>
    </source>
</evidence>
<name>A0A3S0ZSE9_ELYCH</name>
<evidence type="ECO:0000313" key="13">
    <source>
        <dbReference type="Proteomes" id="UP000271974"/>
    </source>
</evidence>
<dbReference type="PANTHER" id="PTHR22691">
    <property type="entry name" value="YEAST SPT2-RELATED"/>
    <property type="match status" value="1"/>
</dbReference>
<evidence type="ECO:0000256" key="11">
    <source>
        <dbReference type="SAM" id="MobiDB-lite"/>
    </source>
</evidence>
<dbReference type="PANTHER" id="PTHR22691:SF1">
    <property type="entry name" value="CENTROSOMAL PROTEIN CCDC61"/>
    <property type="match status" value="1"/>
</dbReference>
<feature type="compositionally biased region" description="Polar residues" evidence="11">
    <location>
        <begin position="346"/>
        <end position="364"/>
    </location>
</feature>
<sequence>MAEPLNIAVSCPYNIRGTDYVVSLECQGDNSVLVQVEDRLTADQWRASFDAQYIEDLTHKTGNFKQFNIFVSMLESAISKTSDSVCLDLLTYNDLETLRQKKSGAASNIKTTIPAPRSAHITSKRYLILTYTVEFDRIHYPLPLPYLGKPDPQALQEEVRILRADLKKTRQPQAGGTNDHRMEKLLRDYRRLEREKTEMEQEFAAFRREVRLSSGGNAVKDIRTLKAVVRNLEEQLMREKTRYQRNTSKRSQEYRDLLEEVEELRASERNLRVRLKSMTNELAMYKRGRSTTRTNSKERAGSAERTSTTRNLSASRYRSLSNERAASRLGSSERRSLSRDRPNGFRRSNSSEQISARGSLNGNSHLRGRSNSFDRNNSSENRSNLSGRSNRSRTPSPAARRFNPTAYVKEKERRLKESSLKKKREHRHNLSGLSSRSKQSPNSSRNSGYSNRILREDSLGSQGNTSDGYGSDGSYVSRTRPVSGGSDRGRRLASLDNSPAQASRPVKSNRPPTGKATVQLTKAPHLTHSKMQKKPIVPNLDSGEEGDSEYFDRSAEISEIDERLDRLQQLMKVAMP</sequence>
<organism evidence="12 13">
    <name type="scientific">Elysia chlorotica</name>
    <name type="common">Eastern emerald elysia</name>
    <name type="synonym">Sea slug</name>
    <dbReference type="NCBI Taxonomy" id="188477"/>
    <lineage>
        <taxon>Eukaryota</taxon>
        <taxon>Metazoa</taxon>
        <taxon>Spiralia</taxon>
        <taxon>Lophotrochozoa</taxon>
        <taxon>Mollusca</taxon>
        <taxon>Gastropoda</taxon>
        <taxon>Heterobranchia</taxon>
        <taxon>Euthyneura</taxon>
        <taxon>Panpulmonata</taxon>
        <taxon>Sacoglossa</taxon>
        <taxon>Placobranchoidea</taxon>
        <taxon>Plakobranchidae</taxon>
        <taxon>Elysia</taxon>
    </lineage>
</organism>
<comment type="caution">
    <text evidence="12">The sequence shown here is derived from an EMBL/GenBank/DDBJ whole genome shotgun (WGS) entry which is preliminary data.</text>
</comment>
<accession>A0A3S0ZSE9</accession>
<dbReference type="AlphaFoldDB" id="A0A3S0ZSE9"/>
<dbReference type="OrthoDB" id="568137at2759"/>
<reference evidence="12 13" key="1">
    <citation type="submission" date="2019-01" db="EMBL/GenBank/DDBJ databases">
        <title>A draft genome assembly of the solar-powered sea slug Elysia chlorotica.</title>
        <authorList>
            <person name="Cai H."/>
            <person name="Li Q."/>
            <person name="Fang X."/>
            <person name="Li J."/>
            <person name="Curtis N.E."/>
            <person name="Altenburger A."/>
            <person name="Shibata T."/>
            <person name="Feng M."/>
            <person name="Maeda T."/>
            <person name="Schwartz J.A."/>
            <person name="Shigenobu S."/>
            <person name="Lundholm N."/>
            <person name="Nishiyama T."/>
            <person name="Yang H."/>
            <person name="Hasebe M."/>
            <person name="Li S."/>
            <person name="Pierce S.K."/>
            <person name="Wang J."/>
        </authorList>
    </citation>
    <scope>NUCLEOTIDE SEQUENCE [LARGE SCALE GENOMIC DNA]</scope>
    <source>
        <strain evidence="12">EC2010</strain>
        <tissue evidence="12">Whole organism of an adult</tissue>
    </source>
</reference>
<feature type="coiled-coil region" evidence="10">
    <location>
        <begin position="182"/>
        <end position="281"/>
    </location>
</feature>
<keyword evidence="2" id="KW-0963">Cytoplasm</keyword>
<keyword evidence="5" id="KW-0966">Cell projection</keyword>
<evidence type="ECO:0000256" key="7">
    <source>
        <dbReference type="ARBA" id="ARBA00040683"/>
    </source>
</evidence>
<feature type="compositionally biased region" description="Low complexity" evidence="11">
    <location>
        <begin position="466"/>
        <end position="475"/>
    </location>
</feature>
<proteinExistence type="inferred from homology"/>
<dbReference type="STRING" id="188477.A0A3S0ZSE9"/>
<evidence type="ECO:0000256" key="8">
    <source>
        <dbReference type="ARBA" id="ARBA00041518"/>
    </source>
</evidence>
<evidence type="ECO:0000256" key="9">
    <source>
        <dbReference type="ARBA" id="ARBA00042326"/>
    </source>
</evidence>
<evidence type="ECO:0000256" key="3">
    <source>
        <dbReference type="ARBA" id="ARBA00023054"/>
    </source>
</evidence>
<evidence type="ECO:0000256" key="10">
    <source>
        <dbReference type="SAM" id="Coils"/>
    </source>
</evidence>
<feature type="compositionally biased region" description="Low complexity" evidence="11">
    <location>
        <begin position="369"/>
        <end position="393"/>
    </location>
</feature>
<dbReference type="GO" id="GO:0036064">
    <property type="term" value="C:ciliary basal body"/>
    <property type="evidence" value="ECO:0007669"/>
    <property type="project" value="TreeGrafter"/>
</dbReference>
<feature type="compositionally biased region" description="Basic and acidic residues" evidence="11">
    <location>
        <begin position="408"/>
        <end position="420"/>
    </location>
</feature>
<feature type="region of interest" description="Disordered" evidence="11">
    <location>
        <begin position="282"/>
        <end position="517"/>
    </location>
</feature>
<feature type="compositionally biased region" description="Basic and acidic residues" evidence="11">
    <location>
        <begin position="331"/>
        <end position="343"/>
    </location>
</feature>
<keyword evidence="13" id="KW-1185">Reference proteome</keyword>
<dbReference type="InterPro" id="IPR049733">
    <property type="entry name" value="CCDC61_N"/>
</dbReference>
<comment type="subcellular location">
    <subcellularLocation>
        <location evidence="1">Cytoplasm</location>
        <location evidence="1">Cytoskeleton</location>
        <location evidence="1">Cilium basal body</location>
    </subcellularLocation>
</comment>